<keyword evidence="2" id="KW-0067">ATP-binding</keyword>
<evidence type="ECO:0000256" key="1">
    <source>
        <dbReference type="ARBA" id="ARBA00006611"/>
    </source>
</evidence>
<evidence type="ECO:0000259" key="3">
    <source>
        <dbReference type="Pfam" id="PF00437"/>
    </source>
</evidence>
<dbReference type="NCBIfam" id="TIGR02788">
    <property type="entry name" value="VirB11"/>
    <property type="match status" value="1"/>
</dbReference>
<dbReference type="AlphaFoldDB" id="A0AAJ5R420"/>
<dbReference type="InterPro" id="IPR001482">
    <property type="entry name" value="T2SS/T4SS_dom"/>
</dbReference>
<name>A0AAJ5R420_XYLFS</name>
<sequence>MGEKMTNSTAQKQDDGRSSEMLAEYMEPLRAFLDDTSLNEICVNRPSEVWTEGRNGWQRFDVPCLTFSHCCKLATLIASYNGKSITANKPVLSAALPCGARVQVVIPPACETRTVSITIRKPSMVDKTLDELEAEGAFDQVENVDASGTLHPYEVELLALKKSKRIKEFLKLAMQHGLTLVIVGKTGSGKTTIGKSITNCIPTDERLVTVEDVHEMFLNHHPNKVHLFYSREGEGSLSINPKQAIASCLRMKPDRILLTEMRGDEAWEFVKAVGSGHPGISTAHAGGALEAFDQIVALIKDSATGAHLDAAYIKKRVFETVDIVLYYVHHKLREIYYDPEFKRKQLG</sequence>
<geneLocation type="plasmid" evidence="4 5">
    <name>pXF-P1.CFBP8073</name>
</geneLocation>
<evidence type="ECO:0000313" key="4">
    <source>
        <dbReference type="EMBL" id="WCF29571.1"/>
    </source>
</evidence>
<dbReference type="Proteomes" id="UP001211513">
    <property type="component" value="Plasmid pXF-P1.CFBP8073"/>
</dbReference>
<comment type="function">
    <text evidence="2">Part of the Type IV secretion system.</text>
</comment>
<dbReference type="PANTHER" id="PTHR30486">
    <property type="entry name" value="TWITCHING MOTILITY PROTEIN PILT"/>
    <property type="match status" value="1"/>
</dbReference>
<dbReference type="InterPro" id="IPR014155">
    <property type="entry name" value="VirB11"/>
</dbReference>
<dbReference type="InterPro" id="IPR027417">
    <property type="entry name" value="P-loop_NTPase"/>
</dbReference>
<organism evidence="4 5">
    <name type="scientific">Xylella fastidiosa subsp. fastidiosa</name>
    <dbReference type="NCBI Taxonomy" id="644356"/>
    <lineage>
        <taxon>Bacteria</taxon>
        <taxon>Pseudomonadati</taxon>
        <taxon>Pseudomonadota</taxon>
        <taxon>Gammaproteobacteria</taxon>
        <taxon>Lysobacterales</taxon>
        <taxon>Lysobacteraceae</taxon>
        <taxon>Xylella</taxon>
    </lineage>
</organism>
<keyword evidence="2" id="KW-0547">Nucleotide-binding</keyword>
<dbReference type="PANTHER" id="PTHR30486:SF6">
    <property type="entry name" value="TYPE IV PILUS RETRACTATION ATPASE PILT"/>
    <property type="match status" value="1"/>
</dbReference>
<dbReference type="GO" id="GO:0005524">
    <property type="term" value="F:ATP binding"/>
    <property type="evidence" value="ECO:0007669"/>
    <property type="project" value="UniProtKB-UniRule"/>
</dbReference>
<dbReference type="EMBL" id="CP109888">
    <property type="protein sequence ID" value="WCF29571.1"/>
    <property type="molecule type" value="Genomic_DNA"/>
</dbReference>
<dbReference type="Pfam" id="PF00437">
    <property type="entry name" value="T2SSE"/>
    <property type="match status" value="1"/>
</dbReference>
<evidence type="ECO:0000256" key="2">
    <source>
        <dbReference type="RuleBase" id="RU366071"/>
    </source>
</evidence>
<reference evidence="4" key="1">
    <citation type="journal article" date="2022" name="Phytopathology">
        <title>Complete circularized genome resources of seven strains of Xylella fastidiosa subsp. fastidiosa using hybrid assembly reveals unknown plasmids.</title>
        <authorList>
            <person name="Velasco-Amo M.D.P."/>
            <person name="Arias-Giraldo L.F.F."/>
            <person name="Ecija M.R."/>
            <person name="De La Fuente L."/>
            <person name="Marco-Noales E."/>
            <person name="Moralejo E."/>
            <person name="Navas-Cort J.A."/>
            <person name="Landa B.B."/>
        </authorList>
    </citation>
    <scope>NUCLEOTIDE SEQUENCE</scope>
    <source>
        <strain evidence="4">CFBP8073</strain>
    </source>
</reference>
<dbReference type="InterPro" id="IPR050921">
    <property type="entry name" value="T4SS_GSP_E_ATPase"/>
</dbReference>
<dbReference type="RefSeq" id="WP_272143368.1">
    <property type="nucleotide sequence ID" value="NZ_CP109888.1"/>
</dbReference>
<proteinExistence type="inferred from homology"/>
<dbReference type="GO" id="GO:0016887">
    <property type="term" value="F:ATP hydrolysis activity"/>
    <property type="evidence" value="ECO:0007669"/>
    <property type="project" value="InterPro"/>
</dbReference>
<protein>
    <recommendedName>
        <fullName evidence="2">Type IV secretion system protein</fullName>
    </recommendedName>
</protein>
<gene>
    <name evidence="4" type="primary">virB11</name>
    <name evidence="4" type="ORF">OK117_12290</name>
</gene>
<comment type="similarity">
    <text evidence="1 2">Belongs to the GSP E family.</text>
</comment>
<dbReference type="GO" id="GO:0043684">
    <property type="term" value="C:type IV secretion system complex"/>
    <property type="evidence" value="ECO:0007669"/>
    <property type="project" value="UniProtKB-UniRule"/>
</dbReference>
<dbReference type="Gene3D" id="3.40.50.300">
    <property type="entry name" value="P-loop containing nucleotide triphosphate hydrolases"/>
    <property type="match status" value="1"/>
</dbReference>
<dbReference type="Gene3D" id="3.30.450.90">
    <property type="match status" value="1"/>
</dbReference>
<dbReference type="CDD" id="cd01130">
    <property type="entry name" value="VirB11-like_ATPase"/>
    <property type="match status" value="1"/>
</dbReference>
<feature type="domain" description="Bacterial type II secretion system protein E" evidence="3">
    <location>
        <begin position="162"/>
        <end position="296"/>
    </location>
</feature>
<dbReference type="GO" id="GO:0044097">
    <property type="term" value="P:secretion by the type IV secretion system"/>
    <property type="evidence" value="ECO:0007669"/>
    <property type="project" value="InterPro"/>
</dbReference>
<reference evidence="4" key="2">
    <citation type="submission" date="2022-10" db="EMBL/GenBank/DDBJ databases">
        <authorList>
            <person name="Landa B."/>
            <person name="Arias-Giraldo L.F."/>
            <person name="Roman-Ecija M."/>
            <person name="Velasco-Amo M.P."/>
            <person name="De La Fuente L."/>
            <person name="Marco-Noales E."/>
            <person name="Moralejo E."/>
        </authorList>
    </citation>
    <scope>NUCLEOTIDE SEQUENCE</scope>
    <source>
        <strain evidence="4">CFBP8073</strain>
        <plasmid evidence="4">pXF-P1.CFBP8073</plasmid>
    </source>
</reference>
<accession>A0AAJ5R420</accession>
<dbReference type="SUPFAM" id="SSF52540">
    <property type="entry name" value="P-loop containing nucleoside triphosphate hydrolases"/>
    <property type="match status" value="1"/>
</dbReference>
<evidence type="ECO:0000313" key="5">
    <source>
        <dbReference type="Proteomes" id="UP001211513"/>
    </source>
</evidence>
<keyword evidence="4" id="KW-0614">Plasmid</keyword>